<dbReference type="InterPro" id="IPR050886">
    <property type="entry name" value="RNA-binding_reg"/>
</dbReference>
<dbReference type="InterPro" id="IPR000504">
    <property type="entry name" value="RRM_dom"/>
</dbReference>
<dbReference type="PANTHER" id="PTHR48024">
    <property type="entry name" value="GEO13361P1-RELATED"/>
    <property type="match status" value="1"/>
</dbReference>
<dbReference type="PROSITE" id="PS50102">
    <property type="entry name" value="RRM"/>
    <property type="match status" value="1"/>
</dbReference>
<dbReference type="Pfam" id="PF00076">
    <property type="entry name" value="RRM_1"/>
    <property type="match status" value="1"/>
</dbReference>
<dbReference type="GO" id="GO:0003723">
    <property type="term" value="F:RNA binding"/>
    <property type="evidence" value="ECO:0007669"/>
    <property type="project" value="UniProtKB-UniRule"/>
</dbReference>
<evidence type="ECO:0000313" key="6">
    <source>
        <dbReference type="Proteomes" id="UP001202328"/>
    </source>
</evidence>
<keyword evidence="1 2" id="KW-0694">RNA-binding</keyword>
<dbReference type="SUPFAM" id="SSF54928">
    <property type="entry name" value="RNA-binding domain, RBD"/>
    <property type="match status" value="1"/>
</dbReference>
<evidence type="ECO:0000256" key="3">
    <source>
        <dbReference type="SAM" id="MobiDB-lite"/>
    </source>
</evidence>
<organism evidence="5 6">
    <name type="scientific">Papaver atlanticum</name>
    <dbReference type="NCBI Taxonomy" id="357466"/>
    <lineage>
        <taxon>Eukaryota</taxon>
        <taxon>Viridiplantae</taxon>
        <taxon>Streptophyta</taxon>
        <taxon>Embryophyta</taxon>
        <taxon>Tracheophyta</taxon>
        <taxon>Spermatophyta</taxon>
        <taxon>Magnoliopsida</taxon>
        <taxon>Ranunculales</taxon>
        <taxon>Papaveraceae</taxon>
        <taxon>Papaveroideae</taxon>
        <taxon>Papaver</taxon>
    </lineage>
</organism>
<dbReference type="InterPro" id="IPR035979">
    <property type="entry name" value="RBD_domain_sf"/>
</dbReference>
<evidence type="ECO:0000256" key="2">
    <source>
        <dbReference type="PROSITE-ProRule" id="PRU00176"/>
    </source>
</evidence>
<dbReference type="SMART" id="SM00360">
    <property type="entry name" value="RRM"/>
    <property type="match status" value="1"/>
</dbReference>
<evidence type="ECO:0000259" key="4">
    <source>
        <dbReference type="PROSITE" id="PS50102"/>
    </source>
</evidence>
<feature type="domain" description="RRM" evidence="4">
    <location>
        <begin position="54"/>
        <end position="120"/>
    </location>
</feature>
<evidence type="ECO:0000313" key="5">
    <source>
        <dbReference type="EMBL" id="KAI3943801.1"/>
    </source>
</evidence>
<dbReference type="Proteomes" id="UP001202328">
    <property type="component" value="Unassembled WGS sequence"/>
</dbReference>
<protein>
    <recommendedName>
        <fullName evidence="4">RRM domain-containing protein</fullName>
    </recommendedName>
</protein>
<proteinExistence type="predicted"/>
<feature type="compositionally biased region" description="Low complexity" evidence="3">
    <location>
        <begin position="24"/>
        <end position="35"/>
    </location>
</feature>
<evidence type="ECO:0000256" key="1">
    <source>
        <dbReference type="ARBA" id="ARBA00022884"/>
    </source>
</evidence>
<comment type="caution">
    <text evidence="5">The sequence shown here is derived from an EMBL/GenBank/DDBJ whole genome shotgun (WGS) entry which is preliminary data.</text>
</comment>
<feature type="compositionally biased region" description="Polar residues" evidence="3">
    <location>
        <begin position="13"/>
        <end position="23"/>
    </location>
</feature>
<keyword evidence="6" id="KW-1185">Reference proteome</keyword>
<sequence>MSLSLALFMSPSLSNSGGKNSLDSSPSHWSYSQSSIKSTPTTVESKIHKEVDERNLFVGNLPLTVDKNRLMELFSPFGTLVEAKVIKDRNTGFYKDYGFVRYDCAAGVDERKMFLRIQNSSSTVAPTVKPG</sequence>
<dbReference type="PANTHER" id="PTHR48024:SF56">
    <property type="entry name" value="HETEROGENEOUS NUCLEAR RIBONUCLEOPROTEIN A0"/>
    <property type="match status" value="1"/>
</dbReference>
<name>A0AAD4T6G4_9MAGN</name>
<accession>A0AAD4T6G4</accession>
<feature type="region of interest" description="Disordered" evidence="3">
    <location>
        <begin position="13"/>
        <end position="45"/>
    </location>
</feature>
<dbReference type="Gene3D" id="3.30.70.330">
    <property type="match status" value="1"/>
</dbReference>
<dbReference type="GO" id="GO:0005634">
    <property type="term" value="C:nucleus"/>
    <property type="evidence" value="ECO:0007669"/>
    <property type="project" value="TreeGrafter"/>
</dbReference>
<dbReference type="EMBL" id="JAJJMB010004170">
    <property type="protein sequence ID" value="KAI3943801.1"/>
    <property type="molecule type" value="Genomic_DNA"/>
</dbReference>
<dbReference type="InterPro" id="IPR012677">
    <property type="entry name" value="Nucleotide-bd_a/b_plait_sf"/>
</dbReference>
<gene>
    <name evidence="5" type="ORF">MKW98_004306</name>
</gene>
<reference evidence="5" key="1">
    <citation type="submission" date="2022-04" db="EMBL/GenBank/DDBJ databases">
        <title>A functionally conserved STORR gene fusion in Papaver species that diverged 16.8 million years ago.</title>
        <authorList>
            <person name="Catania T."/>
        </authorList>
    </citation>
    <scope>NUCLEOTIDE SEQUENCE</scope>
    <source>
        <strain evidence="5">S-188037</strain>
    </source>
</reference>
<dbReference type="AlphaFoldDB" id="A0AAD4T6G4"/>